<dbReference type="SMART" id="SM00860">
    <property type="entry name" value="SMI1_KNR4"/>
    <property type="match status" value="1"/>
</dbReference>
<protein>
    <submittedName>
        <fullName evidence="2">SMI1/KNR4 family protein</fullName>
    </submittedName>
</protein>
<sequence>MEAPPLTAAEIEAAERQFGVVFPGDYRDFLRTVSAGGDVKTPRLVRGPDGWSWAGDDRTDLARLAEPFRDRDAIRLAWADLDAREPSRDEAPTAWQAWDGECEAVHALETVGALFLATDGISRTWLAVSGPYAGTLWFDMRATADRIVPITSADGRAMTFAEWYRGDDRALHDRLYRC</sequence>
<keyword evidence="3" id="KW-1185">Reference proteome</keyword>
<accession>A0A9X2NGT8</accession>
<name>A0A9X2NGT8_9PSEU</name>
<evidence type="ECO:0000259" key="1">
    <source>
        <dbReference type="SMART" id="SM00860"/>
    </source>
</evidence>
<dbReference type="InterPro" id="IPR037883">
    <property type="entry name" value="Knr4/Smi1-like_sf"/>
</dbReference>
<dbReference type="AlphaFoldDB" id="A0A9X2NGT8"/>
<proteinExistence type="predicted"/>
<dbReference type="EMBL" id="JAMXQV010000008">
    <property type="protein sequence ID" value="MCR6484470.1"/>
    <property type="molecule type" value="Genomic_DNA"/>
</dbReference>
<reference evidence="2" key="1">
    <citation type="submission" date="2022-06" db="EMBL/GenBank/DDBJ databases">
        <title>Amycolatopsis iheyaensis sp. nov., a new species of the genus Amycolatopsis isolated from soil in Iheya island, Japan.</title>
        <authorList>
            <person name="Ngamcharungchit C."/>
            <person name="Kanto H."/>
            <person name="Take A."/>
            <person name="Intra B."/>
            <person name="Matsumoto A."/>
            <person name="Panbangred W."/>
            <person name="Inahashi Y."/>
        </authorList>
    </citation>
    <scope>NUCLEOTIDE SEQUENCE</scope>
    <source>
        <strain evidence="2">OK19-0408</strain>
    </source>
</reference>
<gene>
    <name evidence="2" type="ORF">M8542_16725</name>
</gene>
<dbReference type="Proteomes" id="UP001144096">
    <property type="component" value="Unassembled WGS sequence"/>
</dbReference>
<dbReference type="RefSeq" id="WP_257921097.1">
    <property type="nucleotide sequence ID" value="NZ_JAMXQV010000008.1"/>
</dbReference>
<comment type="caution">
    <text evidence="2">The sequence shown here is derived from an EMBL/GenBank/DDBJ whole genome shotgun (WGS) entry which is preliminary data.</text>
</comment>
<evidence type="ECO:0000313" key="2">
    <source>
        <dbReference type="EMBL" id="MCR6484470.1"/>
    </source>
</evidence>
<dbReference type="SUPFAM" id="SSF160631">
    <property type="entry name" value="SMI1/KNR4-like"/>
    <property type="match status" value="1"/>
</dbReference>
<feature type="domain" description="Knr4/Smi1-like" evidence="1">
    <location>
        <begin position="5"/>
        <end position="166"/>
    </location>
</feature>
<dbReference type="Gene3D" id="3.40.1580.10">
    <property type="entry name" value="SMI1/KNR4-like"/>
    <property type="match status" value="1"/>
</dbReference>
<dbReference type="Pfam" id="PF09346">
    <property type="entry name" value="SMI1_KNR4"/>
    <property type="match status" value="1"/>
</dbReference>
<evidence type="ECO:0000313" key="3">
    <source>
        <dbReference type="Proteomes" id="UP001144096"/>
    </source>
</evidence>
<organism evidence="2 3">
    <name type="scientific">Amycolatopsis iheyensis</name>
    <dbReference type="NCBI Taxonomy" id="2945988"/>
    <lineage>
        <taxon>Bacteria</taxon>
        <taxon>Bacillati</taxon>
        <taxon>Actinomycetota</taxon>
        <taxon>Actinomycetes</taxon>
        <taxon>Pseudonocardiales</taxon>
        <taxon>Pseudonocardiaceae</taxon>
        <taxon>Amycolatopsis</taxon>
    </lineage>
</organism>
<dbReference type="InterPro" id="IPR018958">
    <property type="entry name" value="Knr4/Smi1-like_dom"/>
</dbReference>